<name>D6STE8_9BACT</name>
<protein>
    <submittedName>
        <fullName evidence="2">Uncharacterized protein</fullName>
    </submittedName>
</protein>
<proteinExistence type="predicted"/>
<organism evidence="2 3">
    <name type="scientific">Desulfonatronospira thiodismutans ASO3-1</name>
    <dbReference type="NCBI Taxonomy" id="555779"/>
    <lineage>
        <taxon>Bacteria</taxon>
        <taxon>Pseudomonadati</taxon>
        <taxon>Thermodesulfobacteriota</taxon>
        <taxon>Desulfovibrionia</taxon>
        <taxon>Desulfovibrionales</taxon>
        <taxon>Desulfonatronovibrionaceae</taxon>
        <taxon>Desulfonatronospira</taxon>
    </lineage>
</organism>
<sequence length="73" mass="8816">MYFILWTLLLLVFCSWFLGYKYIQMHAEIRAREHKIIAKEARIKEMIKGLEEEKEKLEQEIQEVSSELGQLKD</sequence>
<accession>D6STE8</accession>
<keyword evidence="3" id="KW-1185">Reference proteome</keyword>
<feature type="coiled-coil region" evidence="1">
    <location>
        <begin position="40"/>
        <end position="70"/>
    </location>
</feature>
<evidence type="ECO:0000256" key="1">
    <source>
        <dbReference type="SAM" id="Coils"/>
    </source>
</evidence>
<dbReference type="Proteomes" id="UP000005496">
    <property type="component" value="Unassembled WGS sequence"/>
</dbReference>
<evidence type="ECO:0000313" key="3">
    <source>
        <dbReference type="Proteomes" id="UP000005496"/>
    </source>
</evidence>
<evidence type="ECO:0000313" key="2">
    <source>
        <dbReference type="EMBL" id="EFI33964.1"/>
    </source>
</evidence>
<dbReference type="RefSeq" id="WP_008871313.1">
    <property type="nucleotide sequence ID" value="NZ_ACJN02000003.1"/>
</dbReference>
<reference evidence="2" key="1">
    <citation type="submission" date="2010-05" db="EMBL/GenBank/DDBJ databases">
        <title>The draft genome of Desulfonatronospira thiodismutans ASO3-1.</title>
        <authorList>
            <consortium name="US DOE Joint Genome Institute (JGI-PGF)"/>
            <person name="Lucas S."/>
            <person name="Copeland A."/>
            <person name="Lapidus A."/>
            <person name="Cheng J.-F."/>
            <person name="Bruce D."/>
            <person name="Goodwin L."/>
            <person name="Pitluck S."/>
            <person name="Chertkov O."/>
            <person name="Brettin T."/>
            <person name="Detter J.C."/>
            <person name="Han C."/>
            <person name="Land M.L."/>
            <person name="Hauser L."/>
            <person name="Kyrpides N."/>
            <person name="Mikhailova N."/>
            <person name="Muyzer G."/>
            <person name="Woyke T."/>
        </authorList>
    </citation>
    <scope>NUCLEOTIDE SEQUENCE [LARGE SCALE GENOMIC DNA]</scope>
    <source>
        <strain evidence="2">ASO3-1</strain>
    </source>
</reference>
<dbReference type="AlphaFoldDB" id="D6STE8"/>
<keyword evidence="1" id="KW-0175">Coiled coil</keyword>
<gene>
    <name evidence="2" type="ORF">Dthio_PD1303</name>
</gene>
<comment type="caution">
    <text evidence="2">The sequence shown here is derived from an EMBL/GenBank/DDBJ whole genome shotgun (WGS) entry which is preliminary data.</text>
</comment>
<dbReference type="EMBL" id="ACJN02000003">
    <property type="protein sequence ID" value="EFI33964.1"/>
    <property type="molecule type" value="Genomic_DNA"/>
</dbReference>